<evidence type="ECO:0000313" key="14">
    <source>
        <dbReference type="Proteomes" id="UP000465812"/>
    </source>
</evidence>
<dbReference type="SUPFAM" id="SSF52540">
    <property type="entry name" value="P-loop containing nucleoside triphosphate hydrolases"/>
    <property type="match status" value="1"/>
</dbReference>
<dbReference type="Pfam" id="PF02367">
    <property type="entry name" value="TsaE"/>
    <property type="match status" value="1"/>
</dbReference>
<keyword evidence="9" id="KW-0460">Magnesium</keyword>
<evidence type="ECO:0000256" key="12">
    <source>
        <dbReference type="SAM" id="MobiDB-lite"/>
    </source>
</evidence>
<keyword evidence="5" id="KW-0819">tRNA processing</keyword>
<dbReference type="EMBL" id="AP022590">
    <property type="protein sequence ID" value="BBY38939.1"/>
    <property type="molecule type" value="Genomic_DNA"/>
</dbReference>
<comment type="function">
    <text evidence="10">Required for the formation of a threonylcarbamoyl group on adenosine at position 37 (t(6)A37) in tRNAs that read codons beginning with adenine. Is involved in the transfer of the threonylcarbamoyl moiety of threonylcarbamoyl-AMP (TC-AMP) to the N6 group of A37, together with TsaD and TsaB. TsaE seems to play an indirect role in the t(6)A biosynthesis pathway, possibly in regulating the core enzymatic function of TsaD.</text>
</comment>
<evidence type="ECO:0000256" key="7">
    <source>
        <dbReference type="ARBA" id="ARBA00022741"/>
    </source>
</evidence>
<keyword evidence="8" id="KW-0067">ATP-binding</keyword>
<protein>
    <recommendedName>
        <fullName evidence="3">tRNA threonylcarbamoyladenosine biosynthesis protein TsaE</fullName>
    </recommendedName>
    <alternativeName>
        <fullName evidence="11">t(6)A37 threonylcarbamoyladenosine biosynthesis protein TsaE</fullName>
    </alternativeName>
</protein>
<evidence type="ECO:0000256" key="6">
    <source>
        <dbReference type="ARBA" id="ARBA00022723"/>
    </source>
</evidence>
<feature type="region of interest" description="Disordered" evidence="12">
    <location>
        <begin position="1"/>
        <end position="57"/>
    </location>
</feature>
<keyword evidence="4" id="KW-0963">Cytoplasm</keyword>
<dbReference type="InterPro" id="IPR027417">
    <property type="entry name" value="P-loop_NTPase"/>
</dbReference>
<evidence type="ECO:0000256" key="10">
    <source>
        <dbReference type="ARBA" id="ARBA00024908"/>
    </source>
</evidence>
<evidence type="ECO:0000256" key="11">
    <source>
        <dbReference type="ARBA" id="ARBA00032441"/>
    </source>
</evidence>
<evidence type="ECO:0000256" key="9">
    <source>
        <dbReference type="ARBA" id="ARBA00022842"/>
    </source>
</evidence>
<keyword evidence="7" id="KW-0547">Nucleotide-binding</keyword>
<dbReference type="PANTHER" id="PTHR33540:SF2">
    <property type="entry name" value="TRNA THREONYLCARBAMOYLADENOSINE BIOSYNTHESIS PROTEIN TSAE"/>
    <property type="match status" value="1"/>
</dbReference>
<gene>
    <name evidence="13" type="primary">tsaE</name>
    <name evidence="13" type="ORF">MMAN_30730</name>
</gene>
<accession>A0ABM7JTN6</accession>
<evidence type="ECO:0000256" key="5">
    <source>
        <dbReference type="ARBA" id="ARBA00022694"/>
    </source>
</evidence>
<dbReference type="RefSeq" id="WP_264028725.1">
    <property type="nucleotide sequence ID" value="NZ_AP022590.1"/>
</dbReference>
<sequence>MVDGVDPPRPASPRLRSPQVDGVDPPRPASPRSRSPQVDGVDPPRPASPRAERDGGTATLERVEDTMALGSRLGQRLRAGDVVVLSGPLGAGKTVLAKGIAAAMDVDGPVTSPSYVLARVHPPRRPGTPAMIHVDMYRLLDHTDNQGADLLGELDSLDLDSDLDDAVVVVEWGEGLVERLAERHLDIRLERLSESDVRIASWQWIRA</sequence>
<evidence type="ECO:0000313" key="13">
    <source>
        <dbReference type="EMBL" id="BBY38939.1"/>
    </source>
</evidence>
<dbReference type="Proteomes" id="UP000465812">
    <property type="component" value="Chromosome"/>
</dbReference>
<reference evidence="13 14" key="1">
    <citation type="journal article" date="2019" name="Emerg. Microbes Infect.">
        <title>Comprehensive subspecies identification of 175 nontuberculous mycobacteria species based on 7547 genomic profiles.</title>
        <authorList>
            <person name="Matsumoto Y."/>
            <person name="Kinjo T."/>
            <person name="Motooka D."/>
            <person name="Nabeya D."/>
            <person name="Jung N."/>
            <person name="Uechi K."/>
            <person name="Horii T."/>
            <person name="Iida T."/>
            <person name="Fujita J."/>
            <person name="Nakamura S."/>
        </authorList>
    </citation>
    <scope>NUCLEOTIDE SEQUENCE [LARGE SCALE GENOMIC DNA]</scope>
    <source>
        <strain evidence="13 14">JCM 18113</strain>
    </source>
</reference>
<dbReference type="PANTHER" id="PTHR33540">
    <property type="entry name" value="TRNA THREONYLCARBAMOYLADENOSINE BIOSYNTHESIS PROTEIN TSAE"/>
    <property type="match status" value="1"/>
</dbReference>
<comment type="subcellular location">
    <subcellularLocation>
        <location evidence="1">Cytoplasm</location>
    </subcellularLocation>
</comment>
<evidence type="ECO:0000256" key="1">
    <source>
        <dbReference type="ARBA" id="ARBA00004496"/>
    </source>
</evidence>
<dbReference type="NCBIfam" id="TIGR00150">
    <property type="entry name" value="T6A_YjeE"/>
    <property type="match status" value="1"/>
</dbReference>
<organism evidence="13 14">
    <name type="scientific">Mycobacterium mantenii</name>
    <dbReference type="NCBI Taxonomy" id="560555"/>
    <lineage>
        <taxon>Bacteria</taxon>
        <taxon>Bacillati</taxon>
        <taxon>Actinomycetota</taxon>
        <taxon>Actinomycetes</taxon>
        <taxon>Mycobacteriales</taxon>
        <taxon>Mycobacteriaceae</taxon>
        <taxon>Mycobacterium</taxon>
        <taxon>Mycobacterium avium complex (MAC)</taxon>
    </lineage>
</organism>
<keyword evidence="6" id="KW-0479">Metal-binding</keyword>
<proteinExistence type="inferred from homology"/>
<comment type="similarity">
    <text evidence="2">Belongs to the TsaE family.</text>
</comment>
<evidence type="ECO:0000256" key="8">
    <source>
        <dbReference type="ARBA" id="ARBA00022840"/>
    </source>
</evidence>
<evidence type="ECO:0000256" key="3">
    <source>
        <dbReference type="ARBA" id="ARBA00019010"/>
    </source>
</evidence>
<dbReference type="InterPro" id="IPR003442">
    <property type="entry name" value="T6A_TsaE"/>
</dbReference>
<evidence type="ECO:0000256" key="2">
    <source>
        <dbReference type="ARBA" id="ARBA00007599"/>
    </source>
</evidence>
<keyword evidence="14" id="KW-1185">Reference proteome</keyword>
<name>A0ABM7JTN6_MYCNT</name>
<evidence type="ECO:0000256" key="4">
    <source>
        <dbReference type="ARBA" id="ARBA00022490"/>
    </source>
</evidence>
<dbReference type="Gene3D" id="3.40.50.300">
    <property type="entry name" value="P-loop containing nucleotide triphosphate hydrolases"/>
    <property type="match status" value="1"/>
</dbReference>